<dbReference type="PANTHER" id="PTHR43169:SF2">
    <property type="entry name" value="NAD_GMP SYNTHASE DOMAIN-CONTAINING PROTEIN"/>
    <property type="match status" value="1"/>
</dbReference>
<dbReference type="Pfam" id="PF02540">
    <property type="entry name" value="NAD_synthase"/>
    <property type="match status" value="1"/>
</dbReference>
<dbReference type="PANTHER" id="PTHR43169">
    <property type="entry name" value="EXSB FAMILY PROTEIN"/>
    <property type="match status" value="1"/>
</dbReference>
<proteinExistence type="predicted"/>
<dbReference type="AlphaFoldDB" id="A0A7C3MKZ8"/>
<dbReference type="GO" id="GO:0006163">
    <property type="term" value="P:purine nucleotide metabolic process"/>
    <property type="evidence" value="ECO:0007669"/>
    <property type="project" value="UniProtKB-ARBA"/>
</dbReference>
<dbReference type="PIRSF" id="PIRSF006661">
    <property type="entry name" value="PP-lp_UCP006661"/>
    <property type="match status" value="1"/>
</dbReference>
<keyword evidence="3" id="KW-0808">Transferase</keyword>
<dbReference type="GO" id="GO:0016783">
    <property type="term" value="F:sulfurtransferase activity"/>
    <property type="evidence" value="ECO:0007669"/>
    <property type="project" value="InterPro"/>
</dbReference>
<organism evidence="3">
    <name type="scientific">Dictyoglomus thermophilum</name>
    <dbReference type="NCBI Taxonomy" id="14"/>
    <lineage>
        <taxon>Bacteria</taxon>
        <taxon>Pseudomonadati</taxon>
        <taxon>Dictyoglomota</taxon>
        <taxon>Dictyoglomia</taxon>
        <taxon>Dictyoglomales</taxon>
        <taxon>Dictyoglomaceae</taxon>
        <taxon>Dictyoglomus</taxon>
    </lineage>
</organism>
<evidence type="ECO:0000313" key="3">
    <source>
        <dbReference type="EMBL" id="HFX14229.1"/>
    </source>
</evidence>
<feature type="active site" description="Nucleophile and sulfur donor" evidence="1">
    <location>
        <position position="174"/>
    </location>
</feature>
<dbReference type="InterPro" id="IPR014729">
    <property type="entry name" value="Rossmann-like_a/b/a_fold"/>
</dbReference>
<accession>A0A7C3MKZ8</accession>
<dbReference type="EMBL" id="DTIN01000039">
    <property type="protein sequence ID" value="HFX14229.1"/>
    <property type="molecule type" value="Genomic_DNA"/>
</dbReference>
<comment type="caution">
    <text evidence="3">The sequence shown here is derived from an EMBL/GenBank/DDBJ whole genome shotgun (WGS) entry which is preliminary data.</text>
</comment>
<dbReference type="SUPFAM" id="SSF52402">
    <property type="entry name" value="Adenine nucleotide alpha hydrolases-like"/>
    <property type="match status" value="1"/>
</dbReference>
<evidence type="ECO:0000256" key="1">
    <source>
        <dbReference type="PIRSR" id="PIRSR006661-1"/>
    </source>
</evidence>
<dbReference type="InterPro" id="IPR022310">
    <property type="entry name" value="NAD/GMP_synthase"/>
</dbReference>
<dbReference type="CDD" id="cd01990">
    <property type="entry name" value="LarE-like"/>
    <property type="match status" value="1"/>
</dbReference>
<sequence>MEEKLEKLRSLLKELGEVTVAYSGGVDSTFLLKVSKEVLKDNVLAVTLVSPLFPKKEIEEAKKLAETLGVKHIIVEDESILQNPEFINNSPERCYICKKINFKKILEISKENNIEHIIEGSNADDLKDYRPGRLAIKELGIRSPLLEVGLTKDEIRKLSQMFGLPTYDKPSLACLATRIPYGEKIEKERLKRIELSEEFIRNLGIKQIRVRDHNNVARIEIEEKDFDLILSLKDKIIKELKSLGYKYITLDLEGYRTGSMNEEIIKREGEK</sequence>
<dbReference type="NCBIfam" id="TIGR00268">
    <property type="entry name" value="ATP-dependent sacrificial sulfur transferase LarE"/>
    <property type="match status" value="1"/>
</dbReference>
<dbReference type="InterPro" id="IPR005232">
    <property type="entry name" value="LarE"/>
</dbReference>
<dbReference type="Gene3D" id="3.40.50.620">
    <property type="entry name" value="HUPs"/>
    <property type="match status" value="1"/>
</dbReference>
<name>A0A7C3MKZ8_DICTH</name>
<reference evidence="3" key="1">
    <citation type="journal article" date="2020" name="mSystems">
        <title>Genome- and Community-Level Interaction Insights into Carbon Utilization and Element Cycling Functions of Hydrothermarchaeota in Hydrothermal Sediment.</title>
        <authorList>
            <person name="Zhou Z."/>
            <person name="Liu Y."/>
            <person name="Xu W."/>
            <person name="Pan J."/>
            <person name="Luo Z.H."/>
            <person name="Li M."/>
        </authorList>
    </citation>
    <scope>NUCLEOTIDE SEQUENCE [LARGE SCALE GENOMIC DNA]</scope>
    <source>
        <strain evidence="3">SpSt-81</strain>
    </source>
</reference>
<dbReference type="InterPro" id="IPR052188">
    <property type="entry name" value="Ni-pincer_cofactor_biosynth"/>
</dbReference>
<evidence type="ECO:0000259" key="2">
    <source>
        <dbReference type="Pfam" id="PF02540"/>
    </source>
</evidence>
<feature type="domain" description="NAD/GMP synthase" evidence="2">
    <location>
        <begin position="17"/>
        <end position="81"/>
    </location>
</feature>
<protein>
    <submittedName>
        <fullName evidence="3">ATP-dependent sacrificial sulfur transferase LarE</fullName>
    </submittedName>
</protein>
<gene>
    <name evidence="3" type="primary">larE</name>
    <name evidence="3" type="ORF">ENW00_08835</name>
</gene>